<dbReference type="InterPro" id="IPR013087">
    <property type="entry name" value="Znf_C2H2_type"/>
</dbReference>
<keyword evidence="3 10" id="KW-0963">Cytoplasm</keyword>
<feature type="region of interest" description="Disordered" evidence="11">
    <location>
        <begin position="561"/>
        <end position="654"/>
    </location>
</feature>
<evidence type="ECO:0000256" key="9">
    <source>
        <dbReference type="ARBA" id="ARBA00023054"/>
    </source>
</evidence>
<keyword evidence="6 10" id="KW-0255">Endonuclease</keyword>
<dbReference type="Gene3D" id="1.25.40.20">
    <property type="entry name" value="Ankyrin repeat-containing domain"/>
    <property type="match status" value="1"/>
</dbReference>
<evidence type="ECO:0000256" key="1">
    <source>
        <dbReference type="ARBA" id="ARBA00004496"/>
    </source>
</evidence>
<protein>
    <recommendedName>
        <fullName evidence="12">VLRF1 domain-containing protein</fullName>
    </recommendedName>
</protein>
<dbReference type="InterPro" id="IPR047139">
    <property type="entry name" value="ANKZ1/VMS1"/>
</dbReference>
<feature type="domain" description="VLRF1" evidence="12">
    <location>
        <begin position="238"/>
        <end position="396"/>
    </location>
</feature>
<dbReference type="PANTHER" id="PTHR16036:SF2">
    <property type="entry name" value="TRNA ENDONUCLEASE ANKZF1"/>
    <property type="match status" value="1"/>
</dbReference>
<dbReference type="PROSITE" id="PS00028">
    <property type="entry name" value="ZINC_FINGER_C2H2_1"/>
    <property type="match status" value="1"/>
</dbReference>
<comment type="similarity">
    <text evidence="2 10">Belongs to the ANKZF1/VMS1 family.</text>
</comment>
<evidence type="ECO:0000256" key="8">
    <source>
        <dbReference type="ARBA" id="ARBA00023043"/>
    </source>
</evidence>
<sequence length="654" mass="71948">MADKADELLKRPLYVFDLPPELLVTLHQKESTILQPSVETLPQPGNSPTKQETETSSGETKVSTSCQLCGTAFPTVQEQRLHVKSDWHNYNLKQKVRGVQTVTEKEFESLVDDLDESISGSGSESSESEEDREGSRESTLGALLKKQAKLSYAEIGAEDEFMPKRKKRGSGKPPLVWFSTPLLPDSRHLGIYKALFTNAEQEEPDMVDVVRKKQLRPVPAKPFPADGSDGVPLPSTMTSPSVFMCMIGGGHFAGLIVSLAPKLGKQAAGTEQRQAIVIAHKTFHRYTTRRKQGGAQSANDSAKGAAHSAGSSLRRYNEVALEQEIRALLAEWKDLISNAQLIFVRSTGSSNRRILFGSYDGQVLRQNDSRIRTFPFSTRRATQAELMRAFVELTRVKISQIDEAAFTAATAAAQSEAVQSTSQVKPAAVPKPKASKEEEEASLHTSQFQALIRRSKAPTLLSYLASNSLSPNYTFHPPSTQANHHAPMPLHLASSINSSAVVLALLAKAGADPTLPNGEGRVACELAGDRATRDAFRIARSELGEDKWDWNSAHVPPALSKAEAEKRDAREKAEVEKAETKRRKAEEERLRREHPAVDPSPKKGGKALGAVPKTAEERREEDARGMTPQMRMRVERERRARAAEERMRRTAGGI</sequence>
<evidence type="ECO:0000256" key="5">
    <source>
        <dbReference type="ARBA" id="ARBA00022737"/>
    </source>
</evidence>
<evidence type="ECO:0000256" key="6">
    <source>
        <dbReference type="ARBA" id="ARBA00022759"/>
    </source>
</evidence>
<keyword evidence="7 10" id="KW-0378">Hydrolase</keyword>
<gene>
    <name evidence="13" type="ORF">ABVK25_008751</name>
</gene>
<keyword evidence="4 10" id="KW-0540">Nuclease</keyword>
<evidence type="ECO:0000256" key="3">
    <source>
        <dbReference type="ARBA" id="ARBA00022490"/>
    </source>
</evidence>
<evidence type="ECO:0000313" key="14">
    <source>
        <dbReference type="Proteomes" id="UP001590951"/>
    </source>
</evidence>
<comment type="caution">
    <text evidence="13">The sequence shown here is derived from an EMBL/GenBank/DDBJ whole genome shotgun (WGS) entry which is preliminary data.</text>
</comment>
<keyword evidence="9" id="KW-0175">Coiled coil</keyword>
<evidence type="ECO:0000256" key="10">
    <source>
        <dbReference type="PROSITE-ProRule" id="PRU01389"/>
    </source>
</evidence>
<dbReference type="PROSITE" id="PS52044">
    <property type="entry name" value="VLRF1"/>
    <property type="match status" value="1"/>
</dbReference>
<feature type="active site" evidence="10">
    <location>
        <position position="296"/>
    </location>
</feature>
<feature type="region of interest" description="Disordered" evidence="11">
    <location>
        <begin position="417"/>
        <end position="442"/>
    </location>
</feature>
<comment type="subcellular location">
    <subcellularLocation>
        <location evidence="1">Cytoplasm</location>
    </subcellularLocation>
</comment>
<keyword evidence="14" id="KW-1185">Reference proteome</keyword>
<dbReference type="PANTHER" id="PTHR16036">
    <property type="entry name" value="ANKYRIN REPEAT AND ZINC FINGER DOMAIN-CONTAINING PROTEIN 1"/>
    <property type="match status" value="1"/>
</dbReference>
<feature type="region of interest" description="Disordered" evidence="11">
    <location>
        <begin position="34"/>
        <end position="61"/>
    </location>
</feature>
<feature type="region of interest" description="Disordered" evidence="11">
    <location>
        <begin position="110"/>
        <end position="140"/>
    </location>
</feature>
<accession>A0ABR4AZC9</accession>
<name>A0ABR4AZC9_9LECA</name>
<evidence type="ECO:0000256" key="11">
    <source>
        <dbReference type="SAM" id="MobiDB-lite"/>
    </source>
</evidence>
<proteinExistence type="inferred from homology"/>
<dbReference type="InterPro" id="IPR036770">
    <property type="entry name" value="Ankyrin_rpt-contain_sf"/>
</dbReference>
<evidence type="ECO:0000259" key="12">
    <source>
        <dbReference type="PROSITE" id="PS52044"/>
    </source>
</evidence>
<feature type="compositionally biased region" description="Basic and acidic residues" evidence="11">
    <location>
        <begin position="632"/>
        <end position="648"/>
    </location>
</feature>
<reference evidence="13 14" key="1">
    <citation type="submission" date="2024-09" db="EMBL/GenBank/DDBJ databases">
        <title>Rethinking Asexuality: The Enigmatic Case of Functional Sexual Genes in Lepraria (Stereocaulaceae).</title>
        <authorList>
            <person name="Doellman M."/>
            <person name="Sun Y."/>
            <person name="Barcenas-Pena A."/>
            <person name="Lumbsch H.T."/>
            <person name="Grewe F."/>
        </authorList>
    </citation>
    <scope>NUCLEOTIDE SEQUENCE [LARGE SCALE GENOMIC DNA]</scope>
    <source>
        <strain evidence="13 14">Grewe 0041</strain>
    </source>
</reference>
<comment type="domain">
    <text evidence="10">The VLRF1 domain mediates binding to the 60S ribosomal subunit.</text>
</comment>
<keyword evidence="8" id="KW-0040">ANK repeat</keyword>
<evidence type="ECO:0000256" key="7">
    <source>
        <dbReference type="ARBA" id="ARBA00022801"/>
    </source>
</evidence>
<evidence type="ECO:0000256" key="4">
    <source>
        <dbReference type="ARBA" id="ARBA00022722"/>
    </source>
</evidence>
<feature type="compositionally biased region" description="Basic and acidic residues" evidence="11">
    <location>
        <begin position="562"/>
        <end position="596"/>
    </location>
</feature>
<evidence type="ECO:0000313" key="13">
    <source>
        <dbReference type="EMBL" id="KAL2051005.1"/>
    </source>
</evidence>
<dbReference type="EMBL" id="JBHFEH010000040">
    <property type="protein sequence ID" value="KAL2051005.1"/>
    <property type="molecule type" value="Genomic_DNA"/>
</dbReference>
<dbReference type="Pfam" id="PF18826">
    <property type="entry name" value="bVLRF1"/>
    <property type="match status" value="1"/>
</dbReference>
<evidence type="ECO:0000256" key="2">
    <source>
        <dbReference type="ARBA" id="ARBA00009262"/>
    </source>
</evidence>
<organism evidence="13 14">
    <name type="scientific">Lepraria finkii</name>
    <dbReference type="NCBI Taxonomy" id="1340010"/>
    <lineage>
        <taxon>Eukaryota</taxon>
        <taxon>Fungi</taxon>
        <taxon>Dikarya</taxon>
        <taxon>Ascomycota</taxon>
        <taxon>Pezizomycotina</taxon>
        <taxon>Lecanoromycetes</taxon>
        <taxon>OSLEUM clade</taxon>
        <taxon>Lecanoromycetidae</taxon>
        <taxon>Lecanorales</taxon>
        <taxon>Lecanorineae</taxon>
        <taxon>Stereocaulaceae</taxon>
        <taxon>Lepraria</taxon>
    </lineage>
</organism>
<feature type="compositionally biased region" description="Basic and acidic residues" evidence="11">
    <location>
        <begin position="614"/>
        <end position="624"/>
    </location>
</feature>
<dbReference type="InterPro" id="IPR041175">
    <property type="entry name" value="VLRF1/Vms1"/>
</dbReference>
<feature type="compositionally biased region" description="Low complexity" evidence="11">
    <location>
        <begin position="417"/>
        <end position="432"/>
    </location>
</feature>
<keyword evidence="5" id="KW-0677">Repeat</keyword>
<feature type="region of interest" description="Disordered" evidence="11">
    <location>
        <begin position="288"/>
        <end position="309"/>
    </location>
</feature>
<dbReference type="Proteomes" id="UP001590951">
    <property type="component" value="Unassembled WGS sequence"/>
</dbReference>